<keyword evidence="5 8" id="KW-1133">Transmembrane helix</keyword>
<organism evidence="10 11">
    <name type="scientific">Cochliobolus sativus</name>
    <name type="common">Common root rot and spot blotch fungus</name>
    <name type="synonym">Bipolaris sorokiniana</name>
    <dbReference type="NCBI Taxonomy" id="45130"/>
    <lineage>
        <taxon>Eukaryota</taxon>
        <taxon>Fungi</taxon>
        <taxon>Dikarya</taxon>
        <taxon>Ascomycota</taxon>
        <taxon>Pezizomycotina</taxon>
        <taxon>Dothideomycetes</taxon>
        <taxon>Pleosporomycetidae</taxon>
        <taxon>Pleosporales</taxon>
        <taxon>Pleosporineae</taxon>
        <taxon>Pleosporaceae</taxon>
        <taxon>Bipolaris</taxon>
    </lineage>
</organism>
<evidence type="ECO:0000256" key="4">
    <source>
        <dbReference type="ARBA" id="ARBA00022692"/>
    </source>
</evidence>
<keyword evidence="4 8" id="KW-0812">Transmembrane</keyword>
<feature type="transmembrane region" description="Helical" evidence="8">
    <location>
        <begin position="345"/>
        <end position="366"/>
    </location>
</feature>
<protein>
    <recommendedName>
        <fullName evidence="9">Major facilitator superfamily (MFS) profile domain-containing protein</fullName>
    </recommendedName>
</protein>
<feature type="transmembrane region" description="Helical" evidence="8">
    <location>
        <begin position="118"/>
        <end position="138"/>
    </location>
</feature>
<evidence type="ECO:0000256" key="8">
    <source>
        <dbReference type="SAM" id="Phobius"/>
    </source>
</evidence>
<evidence type="ECO:0000256" key="7">
    <source>
        <dbReference type="RuleBase" id="RU003346"/>
    </source>
</evidence>
<feature type="transmembrane region" description="Helical" evidence="8">
    <location>
        <begin position="95"/>
        <end position="112"/>
    </location>
</feature>
<dbReference type="SUPFAM" id="SSF103473">
    <property type="entry name" value="MFS general substrate transporter"/>
    <property type="match status" value="1"/>
</dbReference>
<dbReference type="GO" id="GO:0016020">
    <property type="term" value="C:membrane"/>
    <property type="evidence" value="ECO:0007669"/>
    <property type="project" value="UniProtKB-SubCell"/>
</dbReference>
<evidence type="ECO:0000256" key="1">
    <source>
        <dbReference type="ARBA" id="ARBA00004141"/>
    </source>
</evidence>
<feature type="transmembrane region" description="Helical" evidence="8">
    <location>
        <begin position="182"/>
        <end position="204"/>
    </location>
</feature>
<keyword evidence="6 8" id="KW-0472">Membrane</keyword>
<dbReference type="InterPro" id="IPR003663">
    <property type="entry name" value="Sugar/inositol_transpt"/>
</dbReference>
<feature type="transmembrane region" description="Helical" evidence="8">
    <location>
        <begin position="317"/>
        <end position="338"/>
    </location>
</feature>
<dbReference type="InterPro" id="IPR005828">
    <property type="entry name" value="MFS_sugar_transport-like"/>
</dbReference>
<dbReference type="NCBIfam" id="TIGR00879">
    <property type="entry name" value="SP"/>
    <property type="match status" value="1"/>
</dbReference>
<evidence type="ECO:0000256" key="2">
    <source>
        <dbReference type="ARBA" id="ARBA00010992"/>
    </source>
</evidence>
<feature type="transmembrane region" description="Helical" evidence="8">
    <location>
        <begin position="372"/>
        <end position="392"/>
    </location>
</feature>
<dbReference type="InterPro" id="IPR036259">
    <property type="entry name" value="MFS_trans_sf"/>
</dbReference>
<dbReference type="Proteomes" id="UP000624244">
    <property type="component" value="Unassembled WGS sequence"/>
</dbReference>
<accession>A0A8H5ZFF3</accession>
<comment type="subcellular location">
    <subcellularLocation>
        <location evidence="1">Membrane</location>
        <topology evidence="1">Multi-pass membrane protein</topology>
    </subcellularLocation>
</comment>
<feature type="transmembrane region" description="Helical" evidence="8">
    <location>
        <begin position="440"/>
        <end position="460"/>
    </location>
</feature>
<dbReference type="PANTHER" id="PTHR48022">
    <property type="entry name" value="PLASTIDIC GLUCOSE TRANSPORTER 4"/>
    <property type="match status" value="1"/>
</dbReference>
<evidence type="ECO:0000313" key="11">
    <source>
        <dbReference type="Proteomes" id="UP000624244"/>
    </source>
</evidence>
<comment type="similarity">
    <text evidence="2 7">Belongs to the major facilitator superfamily. Sugar transporter (TC 2.A.1.1) family.</text>
</comment>
<dbReference type="InterPro" id="IPR020846">
    <property type="entry name" value="MFS_dom"/>
</dbReference>
<evidence type="ECO:0000313" key="10">
    <source>
        <dbReference type="EMBL" id="KAF5848292.1"/>
    </source>
</evidence>
<feature type="transmembrane region" description="Helical" evidence="8">
    <location>
        <begin position="150"/>
        <end position="176"/>
    </location>
</feature>
<feature type="transmembrane region" description="Helical" evidence="8">
    <location>
        <begin position="62"/>
        <end position="83"/>
    </location>
</feature>
<gene>
    <name evidence="10" type="ORF">GGP41_005704</name>
</gene>
<reference evidence="10" key="1">
    <citation type="submission" date="2019-11" db="EMBL/GenBank/DDBJ databases">
        <title>Bipolaris sorokiniana Genome sequencing.</title>
        <authorList>
            <person name="Wang H."/>
        </authorList>
    </citation>
    <scope>NUCLEOTIDE SEQUENCE</scope>
</reference>
<feature type="domain" description="Major facilitator superfamily (MFS) profile" evidence="9">
    <location>
        <begin position="15"/>
        <end position="464"/>
    </location>
</feature>
<proteinExistence type="inferred from homology"/>
<evidence type="ECO:0000256" key="5">
    <source>
        <dbReference type="ARBA" id="ARBA00022989"/>
    </source>
</evidence>
<keyword evidence="3 7" id="KW-0813">Transport</keyword>
<dbReference type="PRINTS" id="PR00171">
    <property type="entry name" value="SUGRTRNSPORT"/>
</dbReference>
<feature type="transmembrane region" description="Helical" evidence="8">
    <location>
        <begin position="12"/>
        <end position="33"/>
    </location>
</feature>
<feature type="transmembrane region" description="Helical" evidence="8">
    <location>
        <begin position="286"/>
        <end position="305"/>
    </location>
</feature>
<dbReference type="PROSITE" id="PS50850">
    <property type="entry name" value="MFS"/>
    <property type="match status" value="1"/>
</dbReference>
<dbReference type="PANTHER" id="PTHR48022:SF28">
    <property type="entry name" value="MAJOR FACILITATOR SUPERFAMILY (MFS) PROFILE DOMAIN-CONTAINING PROTEIN-RELATED"/>
    <property type="match status" value="1"/>
</dbReference>
<sequence length="526" mass="58254">MGFTEFRGKSLVTVILLTSGLDFLLFGCNQKLIFWQDDQGLFGGILGGQRFKDTLGNPNPTMTGLVTAIYDIGCALGAVVAFLYGEKIGRKRSIILANLIVVVGAAVQTASFEYWQMFVARIIGGVGVGLSTVAVPILQSETLPAHNRGALLVVQSALIIIGVAIASWLCFATLYANSSLQWRFPVACQILFSLMVLALCPFLCETPRWLASRGRTDEASPINAKHTISRLLDKPLDDEEVQGQLQEILDAIEAESSEEEPTWGEVFSNATKTRNLHRVLLGMGPYMMNQWSGINALCYYLAYIFQEYLGYTPSMALILASIAFSQYAVFSWPPYFYIDKIGRRWSVMGSSAGCAVCMAIIAGCLAKNSFSSAAAAVAFMFLYLDCFTLGILPVSWSYSAEIQPLRVRNKATAVGVFSHWMSNFVVVMVTPIGLDNIKGHYFWVWAVVCASFVPLTYFFGVETSGRTLEQIDTMFFEKPRLCMGLNKENRQVIRSSKSDEEQRYRNFAHINEKQEAVIAERVSQGD</sequence>
<dbReference type="Pfam" id="PF00083">
    <property type="entry name" value="Sugar_tr"/>
    <property type="match status" value="1"/>
</dbReference>
<dbReference type="AlphaFoldDB" id="A0A8H5ZFF3"/>
<feature type="transmembrane region" description="Helical" evidence="8">
    <location>
        <begin position="413"/>
        <end position="434"/>
    </location>
</feature>
<name>A0A8H5ZFF3_COCSA</name>
<evidence type="ECO:0000259" key="9">
    <source>
        <dbReference type="PROSITE" id="PS50850"/>
    </source>
</evidence>
<evidence type="ECO:0000256" key="3">
    <source>
        <dbReference type="ARBA" id="ARBA00022448"/>
    </source>
</evidence>
<dbReference type="InterPro" id="IPR005829">
    <property type="entry name" value="Sugar_transporter_CS"/>
</dbReference>
<dbReference type="Gene3D" id="1.20.1250.20">
    <property type="entry name" value="MFS general substrate transporter like domains"/>
    <property type="match status" value="1"/>
</dbReference>
<evidence type="ECO:0000256" key="6">
    <source>
        <dbReference type="ARBA" id="ARBA00023136"/>
    </source>
</evidence>
<dbReference type="InterPro" id="IPR050360">
    <property type="entry name" value="MFS_Sugar_Transporters"/>
</dbReference>
<dbReference type="EMBL" id="WNKQ01000011">
    <property type="protein sequence ID" value="KAF5848292.1"/>
    <property type="molecule type" value="Genomic_DNA"/>
</dbReference>
<dbReference type="GO" id="GO:0005351">
    <property type="term" value="F:carbohydrate:proton symporter activity"/>
    <property type="evidence" value="ECO:0007669"/>
    <property type="project" value="TreeGrafter"/>
</dbReference>
<comment type="caution">
    <text evidence="10">The sequence shown here is derived from an EMBL/GenBank/DDBJ whole genome shotgun (WGS) entry which is preliminary data.</text>
</comment>
<dbReference type="PROSITE" id="PS00217">
    <property type="entry name" value="SUGAR_TRANSPORT_2"/>
    <property type="match status" value="1"/>
</dbReference>